<evidence type="ECO:0000256" key="1">
    <source>
        <dbReference type="ARBA" id="ARBA00004167"/>
    </source>
</evidence>
<evidence type="ECO:0000313" key="7">
    <source>
        <dbReference type="Proteomes" id="UP000283734"/>
    </source>
</evidence>
<dbReference type="PANTHER" id="PTHR36985:SF1">
    <property type="entry name" value="TRANSLOCATION AND ASSEMBLY MODULE SUBUNIT TAMB"/>
    <property type="match status" value="1"/>
</dbReference>
<dbReference type="GO" id="GO:0005886">
    <property type="term" value="C:plasma membrane"/>
    <property type="evidence" value="ECO:0007669"/>
    <property type="project" value="InterPro"/>
</dbReference>
<comment type="subcellular location">
    <subcellularLocation>
        <location evidence="1">Membrane</location>
        <topology evidence="1">Single-pass membrane protein</topology>
    </subcellularLocation>
</comment>
<gene>
    <name evidence="6" type="ORF">D4A39_00240</name>
</gene>
<keyword evidence="7" id="KW-1185">Reference proteome</keyword>
<protein>
    <recommendedName>
        <fullName evidence="5">Translocation and assembly module TamB C-terminal domain-containing protein</fullName>
    </recommendedName>
</protein>
<evidence type="ECO:0000313" key="6">
    <source>
        <dbReference type="EMBL" id="RJG19338.1"/>
    </source>
</evidence>
<evidence type="ECO:0000256" key="3">
    <source>
        <dbReference type="ARBA" id="ARBA00022989"/>
    </source>
</evidence>
<dbReference type="AlphaFoldDB" id="A0A418Y1C5"/>
<name>A0A418Y1C5_9GAMM</name>
<organism evidence="6 7">
    <name type="scientific">Alcanivorax profundi</name>
    <dbReference type="NCBI Taxonomy" id="2338368"/>
    <lineage>
        <taxon>Bacteria</taxon>
        <taxon>Pseudomonadati</taxon>
        <taxon>Pseudomonadota</taxon>
        <taxon>Gammaproteobacteria</taxon>
        <taxon>Oceanospirillales</taxon>
        <taxon>Alcanivoracaceae</taxon>
        <taxon>Alcanivorax</taxon>
    </lineage>
</organism>
<accession>A0A418Y1C5</accession>
<dbReference type="Proteomes" id="UP000283734">
    <property type="component" value="Unassembled WGS sequence"/>
</dbReference>
<dbReference type="GO" id="GO:0097347">
    <property type="term" value="C:TAM protein secretion complex"/>
    <property type="evidence" value="ECO:0007669"/>
    <property type="project" value="TreeGrafter"/>
</dbReference>
<evidence type="ECO:0000256" key="4">
    <source>
        <dbReference type="ARBA" id="ARBA00023136"/>
    </source>
</evidence>
<dbReference type="RefSeq" id="WP_119917296.1">
    <property type="nucleotide sequence ID" value="NZ_CAXGPP010000053.1"/>
</dbReference>
<dbReference type="Pfam" id="PF04357">
    <property type="entry name" value="TamB"/>
    <property type="match status" value="1"/>
</dbReference>
<dbReference type="GO" id="GO:0009306">
    <property type="term" value="P:protein secretion"/>
    <property type="evidence" value="ECO:0007669"/>
    <property type="project" value="InterPro"/>
</dbReference>
<evidence type="ECO:0000256" key="2">
    <source>
        <dbReference type="ARBA" id="ARBA00022692"/>
    </source>
</evidence>
<dbReference type="PANTHER" id="PTHR36985">
    <property type="entry name" value="TRANSLOCATION AND ASSEMBLY MODULE SUBUNIT TAMB"/>
    <property type="match status" value="1"/>
</dbReference>
<dbReference type="EMBL" id="QYYA01000001">
    <property type="protein sequence ID" value="RJG19338.1"/>
    <property type="molecule type" value="Genomic_DNA"/>
</dbReference>
<dbReference type="OrthoDB" id="5555605at2"/>
<keyword evidence="2" id="KW-0812">Transmembrane</keyword>
<proteinExistence type="predicted"/>
<comment type="caution">
    <text evidence="6">The sequence shown here is derived from an EMBL/GenBank/DDBJ whole genome shotgun (WGS) entry which is preliminary data.</text>
</comment>
<evidence type="ECO:0000259" key="5">
    <source>
        <dbReference type="Pfam" id="PF04357"/>
    </source>
</evidence>
<feature type="domain" description="Translocation and assembly module TamB C-terminal" evidence="5">
    <location>
        <begin position="815"/>
        <end position="1146"/>
    </location>
</feature>
<keyword evidence="3" id="KW-1133">Transmembrane helix</keyword>
<dbReference type="InterPro" id="IPR007452">
    <property type="entry name" value="TamB_C"/>
</dbReference>
<reference evidence="6 7" key="1">
    <citation type="submission" date="2018-09" db="EMBL/GenBank/DDBJ databases">
        <title>Alcanivorax profundi sp. nov., isolated from 1000 m-depth seawater of the Mariana Trench.</title>
        <authorList>
            <person name="Liu J."/>
        </authorList>
    </citation>
    <scope>NUCLEOTIDE SEQUENCE [LARGE SCALE GENOMIC DNA]</scope>
    <source>
        <strain evidence="6 7">MTEO17</strain>
    </source>
</reference>
<sequence length="1148" mass="124846">MIARSLQFLLRSLLLLLLVLATILWLLLGTSTGNQWLFEQARQWIPGELTLEHWEGNLLDSVALEGLHYRNGTLNIQLDQGRVALIPRSLTQGWLDLEYLRLGSLLISTEASEPSDTAPSITLPDSLSLPFGVRIETLDAKEIRLNNTRIVGDVHGRRLVAWRRFQIAHLNTTTVADTRLTVSGQGSLTGPITVDANVDWTLPLPPSETLTAQQASGQLQVKGPIDTLQINHQLQHPVTVKSEGTIEWQQDQPRLALLHQWPAQPLPLNQTPVLTLTEGTLYTRGLLDTLQLDAKTGLIRDKLAVAINMTGSRIDDGLSLENLTLTQGKQTLQANGQLLYGPLRWDVNLQGNLNPEILSPELPGQLTINGNSKGRYDNNEWVLSPSHLKVNGQLRRQPLSVQAELYSQRQRLALTAAARFGDNQAHLKGNLLPDWQIDSTLKLQRLNQIHPDLDGNLSGQIALRGELNSPRASGQLNGQQTGWQQWSLGTLTARFQDLGLGSQPQQLTLNANQIQQDHQQRLETLDLTLAGTRQQHQLTVSATQQSLTLETHLNGALDTTLRWQGDVTQSRIVHEALGQWQQQQTSALTLSAENQSLAPFCLRQDDSALCVQGTYQADNHIQVQGSVQSLPLSLLSPLTGPDFTLEGRLEATVAIEGSIDNPQGELHAQTQGASISVNAQDAPPPLDIHTLSVHSQLKNRQLDSQLQLASSLGEARATLRHGLQADSPVQGDINLMLHSLGIIELFTADLRDIEGTLRADVELAGSLRAPHIDGQIQLLNGQALVPALGTAISDVTLVLSGSPDGDIAVNGQAIMGDGKATLSGSIQPHPWPLSLSLTVSGQNLLVANRPDARVLLSPDLQLQGNLEALALTGSLIIPEADIHPVELPENAITVSRDQVLVHQQGEDNGSLPLSLNVTVTLGDQVYFKGFGLDATLGGTLTIEQKPQRPPQLNGELVVREGRYRAYGQNLAISDGRLIFQGAPDNPGLDIRAIRKVPSEAITVGVQLGGTLQEPEASLFSDPGMEQSQVMSYLLTGRPLESGSNSDANRIAQALALYGLEKGSGVTEKIGDKIGVDDISVGSDWETDDASLMLGKQLSDRLYLTYAIGLFDAVSTVMLRYTLTRSLHLEARSSTEANSLDIIWEKELR</sequence>
<keyword evidence="4" id="KW-0472">Membrane</keyword>